<feature type="binding site" evidence="5">
    <location>
        <position position="69"/>
    </location>
    <ligand>
        <name>ATP</name>
        <dbReference type="ChEBI" id="CHEBI:30616"/>
    </ligand>
</feature>
<dbReference type="GO" id="GO:0140662">
    <property type="term" value="F:ATP-dependent protein folding chaperone"/>
    <property type="evidence" value="ECO:0007669"/>
    <property type="project" value="InterPro"/>
</dbReference>
<evidence type="ECO:0000256" key="3">
    <source>
        <dbReference type="ARBA" id="ARBA00022840"/>
    </source>
</evidence>
<dbReference type="PRINTS" id="PR00775">
    <property type="entry name" value="HEATSHOCK90"/>
</dbReference>
<evidence type="ECO:0000256" key="4">
    <source>
        <dbReference type="ARBA" id="ARBA00023186"/>
    </source>
</evidence>
<evidence type="ECO:0000256" key="2">
    <source>
        <dbReference type="ARBA" id="ARBA00022741"/>
    </source>
</evidence>
<dbReference type="EMBL" id="SJDT01000001">
    <property type="protein sequence ID" value="TBW23761.1"/>
    <property type="molecule type" value="Genomic_DNA"/>
</dbReference>
<comment type="caution">
    <text evidence="6">The sequence shown here is derived from an EMBL/GenBank/DDBJ whole genome shotgun (WGS) entry which is preliminary data.</text>
</comment>
<gene>
    <name evidence="6" type="ORF">EZJ44_01085</name>
</gene>
<dbReference type="InterPro" id="IPR020568">
    <property type="entry name" value="Ribosomal_Su5_D2-typ_SF"/>
</dbReference>
<dbReference type="SUPFAM" id="SSF54211">
    <property type="entry name" value="Ribosomal protein S5 domain 2-like"/>
    <property type="match status" value="1"/>
</dbReference>
<keyword evidence="3 5" id="KW-0067">ATP-binding</keyword>
<protein>
    <submittedName>
        <fullName evidence="6">HSP90 family protein</fullName>
    </submittedName>
</protein>
<evidence type="ECO:0000256" key="5">
    <source>
        <dbReference type="PIRSR" id="PIRSR002583-1"/>
    </source>
</evidence>
<evidence type="ECO:0000313" key="7">
    <source>
        <dbReference type="Proteomes" id="UP000293036"/>
    </source>
</evidence>
<dbReference type="InterPro" id="IPR020575">
    <property type="entry name" value="Hsp90_N"/>
</dbReference>
<evidence type="ECO:0000313" key="6">
    <source>
        <dbReference type="EMBL" id="TBW23761.1"/>
    </source>
</evidence>
<reference evidence="6 7" key="1">
    <citation type="submission" date="2019-02" db="EMBL/GenBank/DDBJ databases">
        <title>Arcanobacterium bovis sp. nov., isolated from the milk of a cow with mastitis.</title>
        <authorList>
            <person name="Sammra O."/>
            <person name="Foster G."/>
            <person name="Hassan A."/>
            <person name="Alssahen M."/>
            <person name="Laemmler C."/>
            <person name="Borowiak M."/>
            <person name="Malorny B."/>
            <person name="Abdulmawjood A."/>
        </authorList>
    </citation>
    <scope>NUCLEOTIDE SEQUENCE [LARGE SCALE GENOMIC DNA]</scope>
    <source>
        <strain evidence="6 7">C605018/01/1</strain>
    </source>
</reference>
<dbReference type="InterPro" id="IPR036890">
    <property type="entry name" value="HATPase_C_sf"/>
</dbReference>
<keyword evidence="4" id="KW-0143">Chaperone</keyword>
<dbReference type="GO" id="GO:0016887">
    <property type="term" value="F:ATP hydrolysis activity"/>
    <property type="evidence" value="ECO:0007669"/>
    <property type="project" value="InterPro"/>
</dbReference>
<dbReference type="NCBIfam" id="NF010683">
    <property type="entry name" value="PRK14083.1"/>
    <property type="match status" value="1"/>
</dbReference>
<evidence type="ECO:0000256" key="1">
    <source>
        <dbReference type="ARBA" id="ARBA00008239"/>
    </source>
</evidence>
<dbReference type="Gene3D" id="3.30.230.80">
    <property type="match status" value="1"/>
</dbReference>
<dbReference type="Pfam" id="PF00183">
    <property type="entry name" value="HSP90"/>
    <property type="match status" value="1"/>
</dbReference>
<comment type="similarity">
    <text evidence="1">Belongs to the heat shock protein 90 family.</text>
</comment>
<keyword evidence="7" id="KW-1185">Reference proteome</keyword>
<sequence>MTSERFKVDLGGLVELLSKNLYSGPQVYVRELLQNAVDAITARREIEPDAPASVKIEPWEDGSGVTVTDTGIGLTKAQTAEFLATIGRTSKRDELLGAGRAEFLGQFGIGMLAAFLIADEIEVISRSALPDSTPVRWLGKADGTFQVFDVDGDIPVGSQVRLRARPDTRNWVAEETVVSLSRDYGSLLPFNVQVRLRVGAEFKWQRITAGMLPWQETYESDARRNQALRSYAESVFGFTPLAMIDLNVPLAGVSGVAFVLPQAVAPGSGRHRVYVKNMLVGSRIDSILPDWSFFVRAVVNADALAPTASREQLRDDEILLLVREALGDQIINWITATIDGDSTQKAQFISTHHLALRAMALQSDAMLEVVTKAVPFETTQGMLTLEQVREISASPESAEFAAHSRRNGTEAGALLYAATVESYKRIAPVARAEGLLVVNAGYVYDLDLISRLQQKPTWQVKELSPRDVTAVLELISPDRIDAVAAARERAQEILASHDCAVDVRSFQPDDVPAILLHDVDAERQRSFDEEVEAAGDLWDGLLASFTLDGIDDITSGDTAGNGNDESGIGAGSGAGIGSGMGAGNGAGFSANAKHYTRTVVFNDANATVRRLFTEPQHEAFASGVFALYLTAVMQSGEGLNGIETSLLNDSLNILLDSALKER</sequence>
<organism evidence="6 7">
    <name type="scientific">Arcanobacterium bovis</name>
    <dbReference type="NCBI Taxonomy" id="2529275"/>
    <lineage>
        <taxon>Bacteria</taxon>
        <taxon>Bacillati</taxon>
        <taxon>Actinomycetota</taxon>
        <taxon>Actinomycetes</taxon>
        <taxon>Actinomycetales</taxon>
        <taxon>Actinomycetaceae</taxon>
        <taxon>Arcanobacterium</taxon>
    </lineage>
</organism>
<proteinExistence type="inferred from homology"/>
<dbReference type="Pfam" id="PF13589">
    <property type="entry name" value="HATPase_c_3"/>
    <property type="match status" value="1"/>
</dbReference>
<keyword evidence="2 5" id="KW-0547">Nucleotide-binding</keyword>
<dbReference type="InterPro" id="IPR001404">
    <property type="entry name" value="Hsp90_fam"/>
</dbReference>
<dbReference type="OrthoDB" id="9802640at2"/>
<dbReference type="PANTHER" id="PTHR11528">
    <property type="entry name" value="HEAT SHOCK PROTEIN 90 FAMILY MEMBER"/>
    <property type="match status" value="1"/>
</dbReference>
<dbReference type="GO" id="GO:0005524">
    <property type="term" value="F:ATP binding"/>
    <property type="evidence" value="ECO:0007669"/>
    <property type="project" value="UniProtKB-KW"/>
</dbReference>
<dbReference type="GO" id="GO:0051082">
    <property type="term" value="F:unfolded protein binding"/>
    <property type="evidence" value="ECO:0007669"/>
    <property type="project" value="InterPro"/>
</dbReference>
<feature type="binding site" evidence="5">
    <location>
        <position position="31"/>
    </location>
    <ligand>
        <name>ATP</name>
        <dbReference type="ChEBI" id="CHEBI:30616"/>
    </ligand>
</feature>
<dbReference type="RefSeq" id="WP_131279263.1">
    <property type="nucleotide sequence ID" value="NZ_JBHSLR010000009.1"/>
</dbReference>
<accession>A0A4Q9V294</accession>
<feature type="binding site" evidence="5">
    <location>
        <position position="35"/>
    </location>
    <ligand>
        <name>ATP</name>
        <dbReference type="ChEBI" id="CHEBI:30616"/>
    </ligand>
</feature>
<dbReference type="AlphaFoldDB" id="A0A4Q9V294"/>
<name>A0A4Q9V294_9ACTO</name>
<dbReference type="Proteomes" id="UP000293036">
    <property type="component" value="Unassembled WGS sequence"/>
</dbReference>
<dbReference type="SUPFAM" id="SSF55874">
    <property type="entry name" value="ATPase domain of HSP90 chaperone/DNA topoisomerase II/histidine kinase"/>
    <property type="match status" value="1"/>
</dbReference>
<dbReference type="Gene3D" id="3.30.565.10">
    <property type="entry name" value="Histidine kinase-like ATPase, C-terminal domain"/>
    <property type="match status" value="1"/>
</dbReference>